<accession>A0A328ANS6</accession>
<dbReference type="InterPro" id="IPR019223">
    <property type="entry name" value="DUF2147"/>
</dbReference>
<sequence>MAGQSVVAQPATSDAFGVWRNPKDNVRVEIRPCGAAACGTVIWASPKAQAKAREAGTASLVGTQVLKNLELDERRGVWRGKVFVPELNRNFTGIAEPVDAGRLRAKGCVIGGLLCKSQVWTKVT</sequence>
<gene>
    <name evidence="2" type="ORF">DJ018_01065</name>
</gene>
<feature type="domain" description="DUF2147" evidence="1">
    <location>
        <begin position="17"/>
        <end position="122"/>
    </location>
</feature>
<organism evidence="2 3">
    <name type="scientific">Phenylobacterium deserti</name>
    <dbReference type="NCBI Taxonomy" id="1914756"/>
    <lineage>
        <taxon>Bacteria</taxon>
        <taxon>Pseudomonadati</taxon>
        <taxon>Pseudomonadota</taxon>
        <taxon>Alphaproteobacteria</taxon>
        <taxon>Caulobacterales</taxon>
        <taxon>Caulobacteraceae</taxon>
        <taxon>Phenylobacterium</taxon>
    </lineage>
</organism>
<dbReference type="OrthoDB" id="9811671at2"/>
<dbReference type="PANTHER" id="PTHR36919:SF2">
    <property type="entry name" value="BLL6627 PROTEIN"/>
    <property type="match status" value="1"/>
</dbReference>
<evidence type="ECO:0000259" key="1">
    <source>
        <dbReference type="Pfam" id="PF09917"/>
    </source>
</evidence>
<evidence type="ECO:0000313" key="2">
    <source>
        <dbReference type="EMBL" id="RAK56600.1"/>
    </source>
</evidence>
<dbReference type="Proteomes" id="UP000249725">
    <property type="component" value="Unassembled WGS sequence"/>
</dbReference>
<name>A0A328ANS6_9CAUL</name>
<comment type="caution">
    <text evidence="2">The sequence shown here is derived from an EMBL/GenBank/DDBJ whole genome shotgun (WGS) entry which is preliminary data.</text>
</comment>
<dbReference type="AlphaFoldDB" id="A0A328ANS6"/>
<proteinExistence type="predicted"/>
<keyword evidence="3" id="KW-1185">Reference proteome</keyword>
<dbReference type="Gene3D" id="2.40.128.520">
    <property type="match status" value="1"/>
</dbReference>
<reference evidence="3" key="1">
    <citation type="submission" date="2018-05" db="EMBL/GenBank/DDBJ databases">
        <authorList>
            <person name="Li X."/>
        </authorList>
    </citation>
    <scope>NUCLEOTIDE SEQUENCE [LARGE SCALE GENOMIC DNA]</scope>
    <source>
        <strain evidence="3">YIM 73061</strain>
    </source>
</reference>
<dbReference type="EMBL" id="QFYR01000001">
    <property type="protein sequence ID" value="RAK56600.1"/>
    <property type="molecule type" value="Genomic_DNA"/>
</dbReference>
<dbReference type="PANTHER" id="PTHR36919">
    <property type="entry name" value="BLR1215 PROTEIN"/>
    <property type="match status" value="1"/>
</dbReference>
<protein>
    <submittedName>
        <fullName evidence="2">DUF2147 domain-containing protein</fullName>
    </submittedName>
</protein>
<dbReference type="Pfam" id="PF09917">
    <property type="entry name" value="DUF2147"/>
    <property type="match status" value="1"/>
</dbReference>
<evidence type="ECO:0000313" key="3">
    <source>
        <dbReference type="Proteomes" id="UP000249725"/>
    </source>
</evidence>